<comment type="domain">
    <text evidence="6">Has three domains with a flexible linker between the domains II and III and assumes an 'L' shape. Domain III is highly mobile and contacts RuvB.</text>
</comment>
<feature type="region of interest" description="Domain III" evidence="6">
    <location>
        <begin position="152"/>
        <end position="202"/>
    </location>
</feature>
<accession>A0A6M0K054</accession>
<comment type="function">
    <text evidence="6">The RuvA-RuvB-RuvC complex processes Holliday junction (HJ) DNA during genetic recombination and DNA repair, while the RuvA-RuvB complex plays an important role in the rescue of blocked DNA replication forks via replication fork reversal (RFR). RuvA specifically binds to HJ cruciform DNA, conferring on it an open structure. The RuvB hexamer acts as an ATP-dependent pump, pulling dsDNA into and through the RuvAB complex. HJ branch migration allows RuvC to scan DNA until it finds its consensus sequence, where it cleaves and resolves the cruciform DNA.</text>
</comment>
<comment type="caution">
    <text evidence="8">The sequence shown here is derived from an EMBL/GenBank/DDBJ whole genome shotgun (WGS) entry which is preliminary data.</text>
</comment>
<name>A0A6M0K054_9GAMM</name>
<dbReference type="CDD" id="cd14332">
    <property type="entry name" value="UBA_RuvA_C"/>
    <property type="match status" value="1"/>
</dbReference>
<dbReference type="HAMAP" id="MF_00031">
    <property type="entry name" value="DNA_HJ_migration_RuvA"/>
    <property type="match status" value="1"/>
</dbReference>
<dbReference type="SUPFAM" id="SSF50249">
    <property type="entry name" value="Nucleic acid-binding proteins"/>
    <property type="match status" value="1"/>
</dbReference>
<dbReference type="Gene3D" id="1.10.8.10">
    <property type="entry name" value="DNA helicase RuvA subunit, C-terminal domain"/>
    <property type="match status" value="1"/>
</dbReference>
<dbReference type="GO" id="GO:0005524">
    <property type="term" value="F:ATP binding"/>
    <property type="evidence" value="ECO:0007669"/>
    <property type="project" value="InterPro"/>
</dbReference>
<evidence type="ECO:0000313" key="9">
    <source>
        <dbReference type="Proteomes" id="UP000483379"/>
    </source>
</evidence>
<keyword evidence="2 6" id="KW-0227">DNA damage</keyword>
<comment type="subunit">
    <text evidence="6">Homotetramer. Forms an RuvA(8)-RuvB(12)-Holliday junction (HJ) complex. HJ DNA is sandwiched between 2 RuvA tetramers; dsDNA enters through RuvA and exits via RuvB. An RuvB hexamer assembles on each DNA strand where it exits the tetramer. Each RuvB hexamer is contacted by two RuvA subunits (via domain III) on 2 adjacent RuvB subunits; this complex drives branch migration. In the full resolvosome a probable DNA-RuvA(4)-RuvB(12)-RuvC(2) complex forms which resolves the HJ.</text>
</comment>
<dbReference type="Proteomes" id="UP000483379">
    <property type="component" value="Unassembled WGS sequence"/>
</dbReference>
<dbReference type="GO" id="GO:0009378">
    <property type="term" value="F:four-way junction helicase activity"/>
    <property type="evidence" value="ECO:0007669"/>
    <property type="project" value="InterPro"/>
</dbReference>
<comment type="subcellular location">
    <subcellularLocation>
        <location evidence="6">Cytoplasm</location>
    </subcellularLocation>
</comment>
<evidence type="ECO:0000256" key="5">
    <source>
        <dbReference type="ARBA" id="ARBA00023204"/>
    </source>
</evidence>
<dbReference type="GO" id="GO:0006310">
    <property type="term" value="P:DNA recombination"/>
    <property type="evidence" value="ECO:0007669"/>
    <property type="project" value="UniProtKB-UniRule"/>
</dbReference>
<feature type="region of interest" description="Domain I" evidence="6">
    <location>
        <begin position="1"/>
        <end position="64"/>
    </location>
</feature>
<keyword evidence="5 6" id="KW-0234">DNA repair</keyword>
<dbReference type="AlphaFoldDB" id="A0A6M0K054"/>
<keyword evidence="1 6" id="KW-0963">Cytoplasm</keyword>
<evidence type="ECO:0000313" key="8">
    <source>
        <dbReference type="EMBL" id="NEV61967.1"/>
    </source>
</evidence>
<dbReference type="Pfam" id="PF01330">
    <property type="entry name" value="RuvA_N"/>
    <property type="match status" value="1"/>
</dbReference>
<dbReference type="NCBIfam" id="TIGR00084">
    <property type="entry name" value="ruvA"/>
    <property type="match status" value="1"/>
</dbReference>
<keyword evidence="3 6" id="KW-0238">DNA-binding</keyword>
<dbReference type="SUPFAM" id="SSF46929">
    <property type="entry name" value="DNA helicase RuvA subunit, C-terminal domain"/>
    <property type="match status" value="1"/>
</dbReference>
<dbReference type="GO" id="GO:0048476">
    <property type="term" value="C:Holliday junction resolvase complex"/>
    <property type="evidence" value="ECO:0007669"/>
    <property type="project" value="UniProtKB-UniRule"/>
</dbReference>
<dbReference type="EMBL" id="JAAIJQ010000020">
    <property type="protein sequence ID" value="NEV61967.1"/>
    <property type="molecule type" value="Genomic_DNA"/>
</dbReference>
<reference evidence="8 9" key="1">
    <citation type="submission" date="2020-02" db="EMBL/GenBank/DDBJ databases">
        <title>Genome sequences of Thiorhodococcus mannitoliphagus and Thiorhodococcus minor, purple sulfur photosynthetic bacteria in the gammaproteobacterial family, Chromatiaceae.</title>
        <authorList>
            <person name="Aviles F.A."/>
            <person name="Meyer T.E."/>
            <person name="Kyndt J.A."/>
        </authorList>
    </citation>
    <scope>NUCLEOTIDE SEQUENCE [LARGE SCALE GENOMIC DNA]</scope>
    <source>
        <strain evidence="8 9">DSM 11518</strain>
    </source>
</reference>
<dbReference type="GO" id="GO:0005737">
    <property type="term" value="C:cytoplasm"/>
    <property type="evidence" value="ECO:0007669"/>
    <property type="project" value="UniProtKB-SubCell"/>
</dbReference>
<sequence length="202" mass="21575">MIGRLRGEILIKRPPQLLLEVGGVGYELEAPMSTFYELPAVGETVTLITHLAVREDAQILYGFIRESDRALFRALLKVSGVGARMALAILSGMDAARFGQCVEQEDATALTRIPGIGKKTAQRLVIEMRDRIPAADAQAQGLPMPIGGLADDRDQAMADAVSALVALGYRSPDASRMARAVDDGAKTSEEIIRAALKSVSLG</sequence>
<dbReference type="SMART" id="SM00278">
    <property type="entry name" value="HhH1"/>
    <property type="match status" value="2"/>
</dbReference>
<dbReference type="InterPro" id="IPR013849">
    <property type="entry name" value="DNA_helicase_Holl-junc_RuvA_I"/>
</dbReference>
<evidence type="ECO:0000256" key="3">
    <source>
        <dbReference type="ARBA" id="ARBA00023125"/>
    </source>
</evidence>
<evidence type="ECO:0000256" key="1">
    <source>
        <dbReference type="ARBA" id="ARBA00022490"/>
    </source>
</evidence>
<dbReference type="Gene3D" id="2.40.50.140">
    <property type="entry name" value="Nucleic acid-binding proteins"/>
    <property type="match status" value="1"/>
</dbReference>
<dbReference type="GO" id="GO:0000400">
    <property type="term" value="F:four-way junction DNA binding"/>
    <property type="evidence" value="ECO:0007669"/>
    <property type="project" value="UniProtKB-UniRule"/>
</dbReference>
<dbReference type="InterPro" id="IPR003583">
    <property type="entry name" value="Hlx-hairpin-Hlx_DNA-bd_motif"/>
</dbReference>
<evidence type="ECO:0000256" key="4">
    <source>
        <dbReference type="ARBA" id="ARBA00023172"/>
    </source>
</evidence>
<dbReference type="RefSeq" id="WP_164452442.1">
    <property type="nucleotide sequence ID" value="NZ_JAAIJQ010000020.1"/>
</dbReference>
<protein>
    <recommendedName>
        <fullName evidence="6">Holliday junction branch migration complex subunit RuvA</fullName>
    </recommendedName>
</protein>
<organism evidence="8 9">
    <name type="scientific">Thiorhodococcus minor</name>
    <dbReference type="NCBI Taxonomy" id="57489"/>
    <lineage>
        <taxon>Bacteria</taxon>
        <taxon>Pseudomonadati</taxon>
        <taxon>Pseudomonadota</taxon>
        <taxon>Gammaproteobacteria</taxon>
        <taxon>Chromatiales</taxon>
        <taxon>Chromatiaceae</taxon>
        <taxon>Thiorhodococcus</taxon>
    </lineage>
</organism>
<proteinExistence type="inferred from homology"/>
<dbReference type="InterPro" id="IPR011114">
    <property type="entry name" value="RuvA_C"/>
</dbReference>
<dbReference type="GO" id="GO:0009379">
    <property type="term" value="C:Holliday junction helicase complex"/>
    <property type="evidence" value="ECO:0007669"/>
    <property type="project" value="InterPro"/>
</dbReference>
<evidence type="ECO:0000256" key="2">
    <source>
        <dbReference type="ARBA" id="ARBA00022763"/>
    </source>
</evidence>
<evidence type="ECO:0000256" key="6">
    <source>
        <dbReference type="HAMAP-Rule" id="MF_00031"/>
    </source>
</evidence>
<evidence type="ECO:0000259" key="7">
    <source>
        <dbReference type="SMART" id="SM00278"/>
    </source>
</evidence>
<comment type="caution">
    <text evidence="6">Lacks conserved residue(s) required for the propagation of feature annotation.</text>
</comment>
<keyword evidence="9" id="KW-1185">Reference proteome</keyword>
<dbReference type="SUPFAM" id="SSF47781">
    <property type="entry name" value="RuvA domain 2-like"/>
    <property type="match status" value="1"/>
</dbReference>
<feature type="domain" description="Helix-hairpin-helix DNA-binding motif class 1" evidence="7">
    <location>
        <begin position="108"/>
        <end position="127"/>
    </location>
</feature>
<dbReference type="Pfam" id="PF14520">
    <property type="entry name" value="HHH_5"/>
    <property type="match status" value="1"/>
</dbReference>
<dbReference type="InterPro" id="IPR012340">
    <property type="entry name" value="NA-bd_OB-fold"/>
</dbReference>
<comment type="similarity">
    <text evidence="6">Belongs to the RuvA family.</text>
</comment>
<dbReference type="Gene3D" id="1.10.150.20">
    <property type="entry name" value="5' to 3' exonuclease, C-terminal subdomain"/>
    <property type="match status" value="1"/>
</dbReference>
<dbReference type="GO" id="GO:0006281">
    <property type="term" value="P:DNA repair"/>
    <property type="evidence" value="ECO:0007669"/>
    <property type="project" value="UniProtKB-UniRule"/>
</dbReference>
<keyword evidence="4 6" id="KW-0233">DNA recombination</keyword>
<gene>
    <name evidence="6 8" type="primary">ruvA</name>
    <name evidence="8" type="ORF">G3446_08700</name>
</gene>
<feature type="domain" description="Helix-hairpin-helix DNA-binding motif class 1" evidence="7">
    <location>
        <begin position="73"/>
        <end position="92"/>
    </location>
</feature>
<dbReference type="InterPro" id="IPR000085">
    <property type="entry name" value="RuvA"/>
</dbReference>
<dbReference type="InterPro" id="IPR036267">
    <property type="entry name" value="RuvA_C_sf"/>
</dbReference>
<dbReference type="InterPro" id="IPR010994">
    <property type="entry name" value="RuvA_2-like"/>
</dbReference>
<dbReference type="Pfam" id="PF07499">
    <property type="entry name" value="RuvA_C"/>
    <property type="match status" value="1"/>
</dbReference>